<dbReference type="Proteomes" id="UP000030392">
    <property type="component" value="Unassembled WGS sequence"/>
</dbReference>
<sequence>MTPSLVLMDYVDRKTLNNEQLSYLEQVLKASIQKLKFTGIKPAIANNEICDAALLSQGSYEISCIASILDMLQPTKKPMERKTKVFNALCNAGLIVTD</sequence>
<accession>A0A0A2C9N1</accession>
<proteinExistence type="predicted"/>
<dbReference type="RefSeq" id="WP_011294567.1">
    <property type="nucleotide sequence ID" value="NZ_CP138967.1"/>
</dbReference>
<protein>
    <submittedName>
        <fullName evidence="1">Uncharacterized protein</fullName>
    </submittedName>
</protein>
<comment type="caution">
    <text evidence="1">The sequence shown here is derived from an EMBL/GenBank/DDBJ whole genome shotgun (WGS) entry which is preliminary data.</text>
</comment>
<name>A0A0A2C9N1_PROMR</name>
<gene>
    <name evidence="1" type="ORF">EV03_0150</name>
</gene>
<organism evidence="1 2">
    <name type="scientific">Prochlorococcus marinus str. PAC1</name>
    <dbReference type="NCBI Taxonomy" id="59924"/>
    <lineage>
        <taxon>Bacteria</taxon>
        <taxon>Bacillati</taxon>
        <taxon>Cyanobacteriota</taxon>
        <taxon>Cyanophyceae</taxon>
        <taxon>Synechococcales</taxon>
        <taxon>Prochlorococcaceae</taxon>
        <taxon>Prochlorococcus</taxon>
    </lineage>
</organism>
<evidence type="ECO:0000313" key="2">
    <source>
        <dbReference type="Proteomes" id="UP000030392"/>
    </source>
</evidence>
<reference evidence="2" key="1">
    <citation type="journal article" date="2014" name="Sci. Data">
        <title>Genomes of diverse isolates of the marine cyanobacterium Prochlorococcus.</title>
        <authorList>
            <person name="Biller S."/>
            <person name="Berube P."/>
            <person name="Thompson J."/>
            <person name="Kelly L."/>
            <person name="Roggensack S."/>
            <person name="Awad L."/>
            <person name="Roache-Johnson K."/>
            <person name="Ding H."/>
            <person name="Giovannoni S.J."/>
            <person name="Moore L.R."/>
            <person name="Chisholm S.W."/>
        </authorList>
    </citation>
    <scope>NUCLEOTIDE SEQUENCE [LARGE SCALE GENOMIC DNA]</scope>
    <source>
        <strain evidence="2">PAC1</strain>
    </source>
</reference>
<dbReference type="AlphaFoldDB" id="A0A0A2C9N1"/>
<dbReference type="EMBL" id="JNAX01000003">
    <property type="protein sequence ID" value="KGG22257.1"/>
    <property type="molecule type" value="Genomic_DNA"/>
</dbReference>
<evidence type="ECO:0000313" key="1">
    <source>
        <dbReference type="EMBL" id="KGG22257.1"/>
    </source>
</evidence>